<evidence type="ECO:0000313" key="3">
    <source>
        <dbReference type="Proteomes" id="UP000033121"/>
    </source>
</evidence>
<keyword evidence="1" id="KW-0812">Transmembrane</keyword>
<reference evidence="2 3" key="1">
    <citation type="submission" date="2015-04" db="EMBL/GenBank/DDBJ databases">
        <title>Whole genome shotgun sequence of Flavihumibacter petaseus NBRC 106054.</title>
        <authorList>
            <person name="Miyazawa S."/>
            <person name="Hosoyama A."/>
            <person name="Hashimoto M."/>
            <person name="Noguchi M."/>
            <person name="Tsuchikane K."/>
            <person name="Ohji S."/>
            <person name="Yamazoe A."/>
            <person name="Ichikawa N."/>
            <person name="Kimura A."/>
            <person name="Fujita N."/>
        </authorList>
    </citation>
    <scope>NUCLEOTIDE SEQUENCE [LARGE SCALE GENOMIC DNA]</scope>
    <source>
        <strain evidence="2 3">NBRC 106054</strain>
    </source>
</reference>
<gene>
    <name evidence="2" type="ORF">FPE01S_03_02350</name>
</gene>
<accession>A0A0E9N2G7</accession>
<dbReference type="AlphaFoldDB" id="A0A0E9N2G7"/>
<proteinExistence type="predicted"/>
<dbReference type="STRING" id="1220578.FPE01S_03_02350"/>
<name>A0A0E9N2G7_9BACT</name>
<sequence length="159" mass="17958">MLVTISAGLLIWGFLLTDQTFMATRTKLLLLAAGAVPGVFLFYRIWKGRQGIYTVFFYGMLTGAAVSFPGVMIANYYWRDPAFEQVSLPVLETGNKSKRKRACRTPYAVVNYAGVNKRIFFPCSYEQSIHHFSVVQLEIQEGLLGFPVFFRSILIAPNK</sequence>
<dbReference type="EMBL" id="BBWV01000003">
    <property type="protein sequence ID" value="GAO44197.1"/>
    <property type="molecule type" value="Genomic_DNA"/>
</dbReference>
<dbReference type="Proteomes" id="UP000033121">
    <property type="component" value="Unassembled WGS sequence"/>
</dbReference>
<keyword evidence="1" id="KW-0472">Membrane</keyword>
<evidence type="ECO:0000313" key="2">
    <source>
        <dbReference type="EMBL" id="GAO44197.1"/>
    </source>
</evidence>
<keyword evidence="1" id="KW-1133">Transmembrane helix</keyword>
<evidence type="ECO:0000256" key="1">
    <source>
        <dbReference type="SAM" id="Phobius"/>
    </source>
</evidence>
<feature type="transmembrane region" description="Helical" evidence="1">
    <location>
        <begin position="55"/>
        <end position="78"/>
    </location>
</feature>
<organism evidence="2 3">
    <name type="scientific">Flavihumibacter petaseus NBRC 106054</name>
    <dbReference type="NCBI Taxonomy" id="1220578"/>
    <lineage>
        <taxon>Bacteria</taxon>
        <taxon>Pseudomonadati</taxon>
        <taxon>Bacteroidota</taxon>
        <taxon>Chitinophagia</taxon>
        <taxon>Chitinophagales</taxon>
        <taxon>Chitinophagaceae</taxon>
        <taxon>Flavihumibacter</taxon>
    </lineage>
</organism>
<comment type="caution">
    <text evidence="2">The sequence shown here is derived from an EMBL/GenBank/DDBJ whole genome shotgun (WGS) entry which is preliminary data.</text>
</comment>
<protein>
    <submittedName>
        <fullName evidence="2">Uncharacterized protein</fullName>
    </submittedName>
</protein>
<feature type="transmembrane region" description="Helical" evidence="1">
    <location>
        <begin position="27"/>
        <end position="43"/>
    </location>
</feature>
<keyword evidence="3" id="KW-1185">Reference proteome</keyword>